<dbReference type="EMBL" id="KJ019156">
    <property type="protein sequence ID" value="AIX44925.1"/>
    <property type="molecule type" value="Genomic_DNA"/>
</dbReference>
<dbReference type="EMBL" id="KJ019094">
    <property type="protein sequence ID" value="AIX29687.1"/>
    <property type="molecule type" value="Genomic_DNA"/>
</dbReference>
<evidence type="ECO:0000313" key="3">
    <source>
        <dbReference type="EMBL" id="AIX44925.1"/>
    </source>
</evidence>
<dbReference type="GeneID" id="24172150"/>
<evidence type="ECO:0000313" key="2">
    <source>
        <dbReference type="EMBL" id="AIX29687.1"/>
    </source>
</evidence>
<dbReference type="RefSeq" id="YP_009134508.1">
    <property type="nucleotide sequence ID" value="NC_026928.1"/>
</dbReference>
<evidence type="ECO:0000313" key="1">
    <source>
        <dbReference type="EMBL" id="AIX20469.1"/>
    </source>
</evidence>
<dbReference type="Proteomes" id="UP000185283">
    <property type="component" value="Segment"/>
</dbReference>
<name>A0A0E3G658_9CAUD</name>
<dbReference type="InterPro" id="IPR057120">
    <property type="entry name" value="Phage_TTP_2"/>
</dbReference>
<dbReference type="OrthoDB" id="14319at10239"/>
<dbReference type="Pfam" id="PF23849">
    <property type="entry name" value="Phage_TTP_2"/>
    <property type="match status" value="1"/>
</dbReference>
<dbReference type="EMBL" id="KJ019054">
    <property type="protein sequence ID" value="AIX20469.1"/>
    <property type="molecule type" value="Genomic_DNA"/>
</dbReference>
<dbReference type="Proteomes" id="UP000033005">
    <property type="component" value="Segment"/>
</dbReference>
<evidence type="ECO:0008006" key="6">
    <source>
        <dbReference type="Google" id="ProtNLM"/>
    </source>
</evidence>
<keyword evidence="5" id="KW-1185">Reference proteome</keyword>
<reference evidence="4 5" key="1">
    <citation type="submission" date="2013-12" db="EMBL/GenBank/DDBJ databases">
        <title>Ecological redundancy of diverse viral populations within a natural community.</title>
        <authorList>
            <person name="Gregory A.C."/>
            <person name="LaButti K."/>
            <person name="Copeland A."/>
            <person name="Woyke T."/>
            <person name="Sullivan M.B."/>
        </authorList>
    </citation>
    <scope>NUCLEOTIDE SEQUENCE [LARGE SCALE GENOMIC DNA]</scope>
    <source>
        <strain evidence="3">Syn7803C2</strain>
        <strain evidence="1">Syn7803C85</strain>
        <strain evidence="2">Syn7803US33</strain>
    </source>
</reference>
<organism evidence="3 4">
    <name type="scientific">Synechococcus phage ACG-2014e</name>
    <dbReference type="NCBI Taxonomy" id="1493510"/>
    <lineage>
        <taxon>Viruses</taxon>
        <taxon>Duplodnaviria</taxon>
        <taxon>Heunggongvirae</taxon>
        <taxon>Uroviricota</taxon>
        <taxon>Caudoviricetes</taxon>
        <taxon>Pantevenvirales</taxon>
        <taxon>Kyanoviridae</taxon>
        <taxon>Chalconvirus</taxon>
        <taxon>Chalconvirus acg2014e</taxon>
    </lineage>
</organism>
<dbReference type="Proteomes" id="UP000185284">
    <property type="component" value="Segment"/>
</dbReference>
<sequence length="202" mass="22477">MAVNGGMSFSNNFVVKFINPPITPPGGQSSDYFEMFCTEAQLPNTNTAQGQMNGTYVGSGSVNYPHTRVFTEIQLGFMCDANMSSLKFLQDWTDSIFNEEGDNVVGKSKSAMESSAFDAGRPEGRNIRLKYRDEYACKIAITKTEIGPNSPIERAPITYILEQAYPYAIDAVPLQFGSSQLTQVTAQFSYMRHYVIKNDIRL</sequence>
<gene>
    <name evidence="3" type="ORF">Syn7803C2_6</name>
    <name evidence="1" type="ORF">Syn7803C85_6</name>
    <name evidence="2" type="ORF">Syn7803US33_6</name>
</gene>
<dbReference type="KEGG" id="vg:24172150"/>
<protein>
    <recommendedName>
        <fullName evidence="6">Tail tube protein</fullName>
    </recommendedName>
</protein>
<accession>A0A0E3G658</accession>
<proteinExistence type="predicted"/>
<evidence type="ECO:0000313" key="4">
    <source>
        <dbReference type="Proteomes" id="UP000033005"/>
    </source>
</evidence>
<evidence type="ECO:0000313" key="5">
    <source>
        <dbReference type="Proteomes" id="UP000185283"/>
    </source>
</evidence>